<feature type="compositionally biased region" description="Acidic residues" evidence="1">
    <location>
        <begin position="15"/>
        <end position="31"/>
    </location>
</feature>
<feature type="region of interest" description="Disordered" evidence="1">
    <location>
        <begin position="1"/>
        <end position="64"/>
    </location>
</feature>
<evidence type="ECO:0000256" key="1">
    <source>
        <dbReference type="SAM" id="MobiDB-lite"/>
    </source>
</evidence>
<name>A0A9X8QZL4_9ACTN</name>
<accession>A0A9X8QZL4</accession>
<dbReference type="EMBL" id="FRBK01000026">
    <property type="protein sequence ID" value="SHN24704.1"/>
    <property type="molecule type" value="Genomic_DNA"/>
</dbReference>
<reference evidence="3" key="1">
    <citation type="submission" date="2016-11" db="EMBL/GenBank/DDBJ databases">
        <authorList>
            <person name="Jaros S."/>
            <person name="Januszkiewicz K."/>
            <person name="Wedrychowicz H."/>
        </authorList>
    </citation>
    <scope>NUCLEOTIDE SEQUENCE [LARGE SCALE GENOMIC DNA]</scope>
    <source>
        <strain evidence="3">CGMCC 4.3555</strain>
    </source>
</reference>
<proteinExistence type="predicted"/>
<gene>
    <name evidence="2" type="ORF">SAMN05216268_126128</name>
</gene>
<evidence type="ECO:0008006" key="4">
    <source>
        <dbReference type="Google" id="ProtNLM"/>
    </source>
</evidence>
<evidence type="ECO:0000313" key="3">
    <source>
        <dbReference type="Proteomes" id="UP000184388"/>
    </source>
</evidence>
<dbReference type="Proteomes" id="UP000184388">
    <property type="component" value="Unassembled WGS sequence"/>
</dbReference>
<protein>
    <recommendedName>
        <fullName evidence="4">Scaffolding protein</fullName>
    </recommendedName>
</protein>
<evidence type="ECO:0000313" key="2">
    <source>
        <dbReference type="EMBL" id="SHN24704.1"/>
    </source>
</evidence>
<comment type="caution">
    <text evidence="2">The sequence shown here is derived from an EMBL/GenBank/DDBJ whole genome shotgun (WGS) entry which is preliminary data.</text>
</comment>
<organism evidence="2 3">
    <name type="scientific">Streptomyces yunnanensis</name>
    <dbReference type="NCBI Taxonomy" id="156453"/>
    <lineage>
        <taxon>Bacteria</taxon>
        <taxon>Bacillati</taxon>
        <taxon>Actinomycetota</taxon>
        <taxon>Actinomycetes</taxon>
        <taxon>Kitasatosporales</taxon>
        <taxon>Streptomycetaceae</taxon>
        <taxon>Streptomyces</taxon>
    </lineage>
</organism>
<sequence length="188" mass="20536">MADEIIEETSTTSEDTSETVEETTTETVVEEAQEKAEELQDPKMRDLAQTPAESTTQEELPPVEDFKGQYEALKAEFESLKAKYSETADRADSADRFKEELAAATSRVADVEQRLLRQKVGTEFGIPAALIDRLSGDDYEAMALDAKKLSAFVGAPSGGLGKGGLDPNEVAFDAKKFVARERSKLYSA</sequence>
<dbReference type="AlphaFoldDB" id="A0A9X8QZL4"/>
<feature type="compositionally biased region" description="Basic and acidic residues" evidence="1">
    <location>
        <begin position="32"/>
        <end position="46"/>
    </location>
</feature>
<dbReference type="RefSeq" id="WP_073449061.1">
    <property type="nucleotide sequence ID" value="NZ_FRBK01000026.1"/>
</dbReference>